<sequence length="89" mass="10194">MVRLLMQLFLDIYHLWLTDFNDLSQVLDFIASRRSGRRNAIHEIPTEKLQGSMDLSQRLAQLRISKKEGDSESNQDSSAKEEEAQAEGS</sequence>
<dbReference type="GO" id="GO:0004862">
    <property type="term" value="F:cAMP-dependent protein kinase inhibitor activity"/>
    <property type="evidence" value="ECO:0007669"/>
    <property type="project" value="InterPro"/>
</dbReference>
<evidence type="ECO:0000256" key="1">
    <source>
        <dbReference type="ARBA" id="ARBA00002844"/>
    </source>
</evidence>
<dbReference type="Ensembl" id="ENSOSIT00000003618.1">
    <property type="protein sequence ID" value="ENSOSIP00000003370.1"/>
    <property type="gene ID" value="ENSOSIG00000002215.1"/>
</dbReference>
<reference evidence="5" key="1">
    <citation type="submission" date="2025-08" db="UniProtKB">
        <authorList>
            <consortium name="Ensembl"/>
        </authorList>
    </citation>
    <scope>IDENTIFICATION</scope>
</reference>
<evidence type="ECO:0000313" key="6">
    <source>
        <dbReference type="Proteomes" id="UP000694383"/>
    </source>
</evidence>
<evidence type="ECO:0000313" key="5">
    <source>
        <dbReference type="Ensembl" id="ENSOSIP00000003370.1"/>
    </source>
</evidence>
<proteinExistence type="inferred from homology"/>
<organism evidence="5 6">
    <name type="scientific">Oryzias sinensis</name>
    <name type="common">Chinese medaka</name>
    <dbReference type="NCBI Taxonomy" id="183150"/>
    <lineage>
        <taxon>Eukaryota</taxon>
        <taxon>Metazoa</taxon>
        <taxon>Chordata</taxon>
        <taxon>Craniata</taxon>
        <taxon>Vertebrata</taxon>
        <taxon>Euteleostomi</taxon>
        <taxon>Actinopterygii</taxon>
        <taxon>Neopterygii</taxon>
        <taxon>Teleostei</taxon>
        <taxon>Neoteleostei</taxon>
        <taxon>Acanthomorphata</taxon>
        <taxon>Ovalentaria</taxon>
        <taxon>Atherinomorphae</taxon>
        <taxon>Beloniformes</taxon>
        <taxon>Adrianichthyidae</taxon>
        <taxon>Oryziinae</taxon>
        <taxon>Oryzias</taxon>
    </lineage>
</organism>
<accession>A0A8C7WUG1</accession>
<protein>
    <submittedName>
        <fullName evidence="5">Uncharacterized protein</fullName>
    </submittedName>
</protein>
<evidence type="ECO:0000256" key="4">
    <source>
        <dbReference type="SAM" id="MobiDB-lite"/>
    </source>
</evidence>
<feature type="region of interest" description="Disordered" evidence="4">
    <location>
        <begin position="66"/>
        <end position="89"/>
    </location>
</feature>
<comment type="function">
    <text evidence="1">Extremely potent competitive inhibitor of cAMP-dependent protein kinase activity, this protein interacts with the catalytic subunit of the enzyme after the cAMP-induced dissociation of its regulatory chains.</text>
</comment>
<dbReference type="GeneTree" id="ENSGT01150000287941"/>
<dbReference type="PANTHER" id="PTHR15416">
    <property type="entry name" value="CAMP-DEPENDENT PROTEIN KINASE INHIBITOR/PKI"/>
    <property type="match status" value="1"/>
</dbReference>
<comment type="similarity">
    <text evidence="2">Belongs to the PKI family.</text>
</comment>
<evidence type="ECO:0000256" key="3">
    <source>
        <dbReference type="ARBA" id="ARBA00023013"/>
    </source>
</evidence>
<keyword evidence="6" id="KW-1185">Reference proteome</keyword>
<evidence type="ECO:0000256" key="2">
    <source>
        <dbReference type="ARBA" id="ARBA00006393"/>
    </source>
</evidence>
<dbReference type="InterPro" id="IPR004171">
    <property type="entry name" value="cAMP_dep_PKI"/>
</dbReference>
<dbReference type="Proteomes" id="UP000694383">
    <property type="component" value="Unplaced"/>
</dbReference>
<dbReference type="Pfam" id="PF02827">
    <property type="entry name" value="PKI"/>
    <property type="match status" value="1"/>
</dbReference>
<name>A0A8C7WUG1_9TELE</name>
<dbReference type="AlphaFoldDB" id="A0A8C7WUG1"/>
<reference evidence="5" key="2">
    <citation type="submission" date="2025-09" db="UniProtKB">
        <authorList>
            <consortium name="Ensembl"/>
        </authorList>
    </citation>
    <scope>IDENTIFICATION</scope>
</reference>
<keyword evidence="3" id="KW-0649">Protein kinase inhibitor</keyword>